<name>A0A5B7G310_PORTR</name>
<keyword evidence="3" id="KW-1185">Reference proteome</keyword>
<protein>
    <submittedName>
        <fullName evidence="2">Uncharacterized protein</fullName>
    </submittedName>
</protein>
<reference evidence="2 3" key="1">
    <citation type="submission" date="2019-05" db="EMBL/GenBank/DDBJ databases">
        <title>Another draft genome of Portunus trituberculatus and its Hox gene families provides insights of decapod evolution.</title>
        <authorList>
            <person name="Jeong J.-H."/>
            <person name="Song I."/>
            <person name="Kim S."/>
            <person name="Choi T."/>
            <person name="Kim D."/>
            <person name="Ryu S."/>
            <person name="Kim W."/>
        </authorList>
    </citation>
    <scope>NUCLEOTIDE SEQUENCE [LARGE SCALE GENOMIC DNA]</scope>
    <source>
        <tissue evidence="2">Muscle</tissue>
    </source>
</reference>
<feature type="region of interest" description="Disordered" evidence="1">
    <location>
        <begin position="35"/>
        <end position="68"/>
    </location>
</feature>
<sequence length="107" mass="11740">MVCSGASWCVLVRLGEIFLISDLIKRSGVEVETDGRTDRSLRADLSNESSEFLPPNTLTPQATSSPPNRQLRMTCYKGGFTRVNMQLEMLAARSMNSPGLGSICWLA</sequence>
<evidence type="ECO:0000313" key="3">
    <source>
        <dbReference type="Proteomes" id="UP000324222"/>
    </source>
</evidence>
<organism evidence="2 3">
    <name type="scientific">Portunus trituberculatus</name>
    <name type="common">Swimming crab</name>
    <name type="synonym">Neptunus trituberculatus</name>
    <dbReference type="NCBI Taxonomy" id="210409"/>
    <lineage>
        <taxon>Eukaryota</taxon>
        <taxon>Metazoa</taxon>
        <taxon>Ecdysozoa</taxon>
        <taxon>Arthropoda</taxon>
        <taxon>Crustacea</taxon>
        <taxon>Multicrustacea</taxon>
        <taxon>Malacostraca</taxon>
        <taxon>Eumalacostraca</taxon>
        <taxon>Eucarida</taxon>
        <taxon>Decapoda</taxon>
        <taxon>Pleocyemata</taxon>
        <taxon>Brachyura</taxon>
        <taxon>Eubrachyura</taxon>
        <taxon>Portunoidea</taxon>
        <taxon>Portunidae</taxon>
        <taxon>Portuninae</taxon>
        <taxon>Portunus</taxon>
    </lineage>
</organism>
<accession>A0A5B7G310</accession>
<dbReference type="EMBL" id="VSRR010010418">
    <property type="protein sequence ID" value="MPC51795.1"/>
    <property type="molecule type" value="Genomic_DNA"/>
</dbReference>
<evidence type="ECO:0000256" key="1">
    <source>
        <dbReference type="SAM" id="MobiDB-lite"/>
    </source>
</evidence>
<dbReference type="AlphaFoldDB" id="A0A5B7G310"/>
<feature type="compositionally biased region" description="Polar residues" evidence="1">
    <location>
        <begin position="46"/>
        <end position="68"/>
    </location>
</feature>
<dbReference type="Proteomes" id="UP000324222">
    <property type="component" value="Unassembled WGS sequence"/>
</dbReference>
<gene>
    <name evidence="2" type="ORF">E2C01_045649</name>
</gene>
<comment type="caution">
    <text evidence="2">The sequence shown here is derived from an EMBL/GenBank/DDBJ whole genome shotgun (WGS) entry which is preliminary data.</text>
</comment>
<evidence type="ECO:0000313" key="2">
    <source>
        <dbReference type="EMBL" id="MPC51795.1"/>
    </source>
</evidence>
<proteinExistence type="predicted"/>